<protein>
    <submittedName>
        <fullName evidence="1">Uncharacterized protein</fullName>
    </submittedName>
</protein>
<dbReference type="Proteomes" id="UP001550044">
    <property type="component" value="Unassembled WGS sequence"/>
</dbReference>
<dbReference type="EMBL" id="JBEXIP010000038">
    <property type="protein sequence ID" value="MET8437451.1"/>
    <property type="molecule type" value="Genomic_DNA"/>
</dbReference>
<comment type="caution">
    <text evidence="1">The sequence shown here is derived from an EMBL/GenBank/DDBJ whole genome shotgun (WGS) entry which is preliminary data.</text>
</comment>
<gene>
    <name evidence="1" type="ORF">ABZV61_32805</name>
</gene>
<name>A0ABV2UHX2_9ACTN</name>
<dbReference type="RefSeq" id="WP_356712106.1">
    <property type="nucleotide sequence ID" value="NZ_JBEXIP010000038.1"/>
</dbReference>
<evidence type="ECO:0000313" key="2">
    <source>
        <dbReference type="Proteomes" id="UP001550044"/>
    </source>
</evidence>
<sequence length="126" mass="14786">MILPSRREATTVRQVEQRQVLEVYYSVEPSPLEFRFNTSLKSFYGVGLHSCSVDDRELREVPVPGSHSLDHRRTYGLGNLTFHAAHYLTIRLRLSTCFMLRSEKGLFERLQPFLESWFHNRKDGLE</sequence>
<organism evidence="1 2">
    <name type="scientific">Streptomyces sp. 900116325</name>
    <dbReference type="NCBI Taxonomy" id="3154295"/>
    <lineage>
        <taxon>Bacteria</taxon>
        <taxon>Bacillati</taxon>
        <taxon>Actinomycetota</taxon>
        <taxon>Actinomycetes</taxon>
        <taxon>Kitasatosporales</taxon>
        <taxon>Streptomycetaceae</taxon>
        <taxon>Streptomyces</taxon>
    </lineage>
</organism>
<evidence type="ECO:0000313" key="1">
    <source>
        <dbReference type="EMBL" id="MET8437451.1"/>
    </source>
</evidence>
<proteinExistence type="predicted"/>
<keyword evidence="2" id="KW-1185">Reference proteome</keyword>
<reference evidence="1 2" key="1">
    <citation type="submission" date="2024-06" db="EMBL/GenBank/DDBJ databases">
        <title>The Natural Products Discovery Center: Release of the First 8490 Sequenced Strains for Exploring Actinobacteria Biosynthetic Diversity.</title>
        <authorList>
            <person name="Kalkreuter E."/>
            <person name="Kautsar S.A."/>
            <person name="Yang D."/>
            <person name="Bader C.D."/>
            <person name="Teijaro C.N."/>
            <person name="Fluegel L."/>
            <person name="Davis C.M."/>
            <person name="Simpson J.R."/>
            <person name="Lauterbach L."/>
            <person name="Steele A.D."/>
            <person name="Gui C."/>
            <person name="Meng S."/>
            <person name="Li G."/>
            <person name="Viehrig K."/>
            <person name="Ye F."/>
            <person name="Su P."/>
            <person name="Kiefer A.F."/>
            <person name="Nichols A."/>
            <person name="Cepeda A.J."/>
            <person name="Yan W."/>
            <person name="Fan B."/>
            <person name="Jiang Y."/>
            <person name="Adhikari A."/>
            <person name="Zheng C.-J."/>
            <person name="Schuster L."/>
            <person name="Cowan T.M."/>
            <person name="Smanski M.J."/>
            <person name="Chevrette M.G."/>
            <person name="De Carvalho L.P.S."/>
            <person name="Shen B."/>
        </authorList>
    </citation>
    <scope>NUCLEOTIDE SEQUENCE [LARGE SCALE GENOMIC DNA]</scope>
    <source>
        <strain evidence="1 2">NPDC005137</strain>
    </source>
</reference>
<accession>A0ABV2UHX2</accession>